<gene>
    <name evidence="3" type="ORF">THRCLA_20314</name>
</gene>
<dbReference type="OrthoDB" id="68090at2759"/>
<dbReference type="PANTHER" id="PTHR13266:SF1">
    <property type="entry name" value="PROTEASOME INHIBITOR PI31 SUBUNIT"/>
    <property type="match status" value="1"/>
</dbReference>
<dbReference type="PANTHER" id="PTHR13266">
    <property type="entry name" value="PROTEASOME INHIBITOR"/>
    <property type="match status" value="1"/>
</dbReference>
<dbReference type="AlphaFoldDB" id="A0A1W0A8Q8"/>
<evidence type="ECO:0000313" key="4">
    <source>
        <dbReference type="Proteomes" id="UP000243217"/>
    </source>
</evidence>
<dbReference type="Gene3D" id="3.40.1000.30">
    <property type="match status" value="1"/>
</dbReference>
<evidence type="ECO:0000313" key="3">
    <source>
        <dbReference type="EMBL" id="OQS06682.1"/>
    </source>
</evidence>
<proteinExistence type="inferred from homology"/>
<accession>A0A1W0A8Q8</accession>
<dbReference type="STRING" id="74557.A0A1W0A8Q8"/>
<dbReference type="GO" id="GO:0043161">
    <property type="term" value="P:proteasome-mediated ubiquitin-dependent protein catabolic process"/>
    <property type="evidence" value="ECO:0007669"/>
    <property type="project" value="InterPro"/>
</dbReference>
<sequence>MDQAKKDRDELKAVIDGMADGVVKTHMLKSLAELDAKLNEQSSEDDALLSSLRQQGVLVKRARDALCLIGFVVQDGQTKDGDGIYIPSDWEKHLKDGIFVCKYVFAKKSSQVFELKALFIENTLAVHITNAQQSESSTNFSAGTFIRDLTAADINAADALQNIATLRQQWSNFIKMWLPKEEASRAPPRQNPPPPPSSSLQEPRNIYPNIPTVGRGDIMPDFGFGGHQDPGMLVGPNHPLFGGPPSFPGTVPGARFDPFGPVGPRPMHPFNPHPRQPQPAPRMPFGGPDPDHLRMPGDRNPDVDHMFY</sequence>
<evidence type="ECO:0000256" key="2">
    <source>
        <dbReference type="SAM" id="MobiDB-lite"/>
    </source>
</evidence>
<name>A0A1W0A8Q8_9STRA</name>
<dbReference type="GO" id="GO:0004866">
    <property type="term" value="F:endopeptidase inhibitor activity"/>
    <property type="evidence" value="ECO:0007669"/>
    <property type="project" value="InterPro"/>
</dbReference>
<feature type="compositionally biased region" description="Pro residues" evidence="2">
    <location>
        <begin position="261"/>
        <end position="282"/>
    </location>
</feature>
<dbReference type="GO" id="GO:0070628">
    <property type="term" value="F:proteasome binding"/>
    <property type="evidence" value="ECO:0007669"/>
    <property type="project" value="InterPro"/>
</dbReference>
<dbReference type="EMBL" id="JNBS01000317">
    <property type="protein sequence ID" value="OQS06682.1"/>
    <property type="molecule type" value="Genomic_DNA"/>
</dbReference>
<feature type="compositionally biased region" description="Basic and acidic residues" evidence="2">
    <location>
        <begin position="289"/>
        <end position="308"/>
    </location>
</feature>
<dbReference type="Proteomes" id="UP000243217">
    <property type="component" value="Unassembled WGS sequence"/>
</dbReference>
<protein>
    <recommendedName>
        <fullName evidence="5">PI31 proteasome regulator N-terminal domain-containing protein</fullName>
    </recommendedName>
</protein>
<evidence type="ECO:0008006" key="5">
    <source>
        <dbReference type="Google" id="ProtNLM"/>
    </source>
</evidence>
<keyword evidence="4" id="KW-1185">Reference proteome</keyword>
<reference evidence="3 4" key="1">
    <citation type="journal article" date="2014" name="Genome Biol. Evol.">
        <title>The secreted proteins of Achlya hypogyna and Thraustotheca clavata identify the ancestral oomycete secretome and reveal gene acquisitions by horizontal gene transfer.</title>
        <authorList>
            <person name="Misner I."/>
            <person name="Blouin N."/>
            <person name="Leonard G."/>
            <person name="Richards T.A."/>
            <person name="Lane C.E."/>
        </authorList>
    </citation>
    <scope>NUCLEOTIDE SEQUENCE [LARGE SCALE GENOMIC DNA]</scope>
    <source>
        <strain evidence="3 4">ATCC 34112</strain>
    </source>
</reference>
<organism evidence="3 4">
    <name type="scientific">Thraustotheca clavata</name>
    <dbReference type="NCBI Taxonomy" id="74557"/>
    <lineage>
        <taxon>Eukaryota</taxon>
        <taxon>Sar</taxon>
        <taxon>Stramenopiles</taxon>
        <taxon>Oomycota</taxon>
        <taxon>Saprolegniomycetes</taxon>
        <taxon>Saprolegniales</taxon>
        <taxon>Achlyaceae</taxon>
        <taxon>Thraustotheca</taxon>
    </lineage>
</organism>
<comment type="caution">
    <text evidence="3">The sequence shown here is derived from an EMBL/GenBank/DDBJ whole genome shotgun (WGS) entry which is preliminary data.</text>
</comment>
<comment type="similarity">
    <text evidence="1">Belongs to the proteasome inhibitor PI31 family.</text>
</comment>
<feature type="region of interest" description="Disordered" evidence="2">
    <location>
        <begin position="182"/>
        <end position="210"/>
    </location>
</feature>
<feature type="region of interest" description="Disordered" evidence="2">
    <location>
        <begin position="237"/>
        <end position="308"/>
    </location>
</feature>
<dbReference type="InterPro" id="IPR045128">
    <property type="entry name" value="PI31-like"/>
</dbReference>
<evidence type="ECO:0000256" key="1">
    <source>
        <dbReference type="ARBA" id="ARBA00006405"/>
    </source>
</evidence>